<dbReference type="GO" id="GO:0004497">
    <property type="term" value="F:monooxygenase activity"/>
    <property type="evidence" value="ECO:0007669"/>
    <property type="project" value="UniProtKB-KW"/>
</dbReference>
<keyword evidence="9 12" id="KW-0503">Monooxygenase</keyword>
<dbReference type="GO" id="GO:0016020">
    <property type="term" value="C:membrane"/>
    <property type="evidence" value="ECO:0007669"/>
    <property type="project" value="UniProtKB-SubCell"/>
</dbReference>
<dbReference type="Pfam" id="PF00067">
    <property type="entry name" value="p450"/>
    <property type="match status" value="1"/>
</dbReference>
<keyword evidence="3 11" id="KW-0349">Heme</keyword>
<evidence type="ECO:0000256" key="1">
    <source>
        <dbReference type="ARBA" id="ARBA00004167"/>
    </source>
</evidence>
<keyword evidence="10" id="KW-0472">Membrane</keyword>
<dbReference type="EMBL" id="FX983093">
    <property type="protein sequence ID" value="BAX34718.1"/>
    <property type="molecule type" value="mRNA"/>
</dbReference>
<name>A0A1W7HBU2_SCODU</name>
<dbReference type="SUPFAM" id="SSF48264">
    <property type="entry name" value="Cytochrome P450"/>
    <property type="match status" value="1"/>
</dbReference>
<evidence type="ECO:0000256" key="4">
    <source>
        <dbReference type="ARBA" id="ARBA00022692"/>
    </source>
</evidence>
<evidence type="ECO:0000256" key="5">
    <source>
        <dbReference type="ARBA" id="ARBA00022723"/>
    </source>
</evidence>
<dbReference type="PRINTS" id="PR00385">
    <property type="entry name" value="P450"/>
</dbReference>
<keyword evidence="8 11" id="KW-0408">Iron</keyword>
<dbReference type="GO" id="GO:0020037">
    <property type="term" value="F:heme binding"/>
    <property type="evidence" value="ECO:0007669"/>
    <property type="project" value="InterPro"/>
</dbReference>
<evidence type="ECO:0000256" key="8">
    <source>
        <dbReference type="ARBA" id="ARBA00023004"/>
    </source>
</evidence>
<evidence type="ECO:0000256" key="10">
    <source>
        <dbReference type="ARBA" id="ARBA00023136"/>
    </source>
</evidence>
<proteinExistence type="evidence at transcript level"/>
<evidence type="ECO:0000256" key="3">
    <source>
        <dbReference type="ARBA" id="ARBA00022617"/>
    </source>
</evidence>
<keyword evidence="4" id="KW-0812">Transmembrane</keyword>
<comment type="subcellular location">
    <subcellularLocation>
        <location evidence="1">Membrane</location>
        <topology evidence="1">Single-pass membrane protein</topology>
    </subcellularLocation>
</comment>
<evidence type="ECO:0000256" key="7">
    <source>
        <dbReference type="ARBA" id="ARBA00023002"/>
    </source>
</evidence>
<dbReference type="Gene3D" id="1.10.630.10">
    <property type="entry name" value="Cytochrome P450"/>
    <property type="match status" value="1"/>
</dbReference>
<dbReference type="GO" id="GO:0005506">
    <property type="term" value="F:iron ion binding"/>
    <property type="evidence" value="ECO:0007669"/>
    <property type="project" value="InterPro"/>
</dbReference>
<keyword evidence="7 12" id="KW-0560">Oxidoreductase</keyword>
<evidence type="ECO:0000256" key="11">
    <source>
        <dbReference type="PIRSR" id="PIRSR602401-1"/>
    </source>
</evidence>
<accession>A0A1W7HBU2</accession>
<organism evidence="13">
    <name type="scientific">Scoparia dulcis</name>
    <name type="common">Sweet broom</name>
    <name type="synonym">Capraria dulcis</name>
    <dbReference type="NCBI Taxonomy" id="107240"/>
    <lineage>
        <taxon>Eukaryota</taxon>
        <taxon>Viridiplantae</taxon>
        <taxon>Streptophyta</taxon>
        <taxon>Embryophyta</taxon>
        <taxon>Tracheophyta</taxon>
        <taxon>Spermatophyta</taxon>
        <taxon>Magnoliopsida</taxon>
        <taxon>eudicotyledons</taxon>
        <taxon>Gunneridae</taxon>
        <taxon>Pentapetalae</taxon>
        <taxon>asterids</taxon>
        <taxon>lamiids</taxon>
        <taxon>Lamiales</taxon>
        <taxon>Plantaginaceae</taxon>
        <taxon>Gratioleae</taxon>
        <taxon>Scoparia</taxon>
    </lineage>
</organism>
<dbReference type="InterPro" id="IPR036396">
    <property type="entry name" value="Cyt_P450_sf"/>
</dbReference>
<dbReference type="PANTHER" id="PTHR47955">
    <property type="entry name" value="CYTOCHROME P450 FAMILY 71 PROTEIN"/>
    <property type="match status" value="1"/>
</dbReference>
<evidence type="ECO:0000256" key="2">
    <source>
        <dbReference type="ARBA" id="ARBA00010617"/>
    </source>
</evidence>
<sequence length="506" mass="57381">MGISSIIFLFPFFVLAFWLSKTILTTFQSKTVKLPPGPRKLPLIGHLHLLAAHYSDPLCQYLRDLAKKYGPLMHLQIGEVPAIVVTSSEIAKEFYKTHESNFLGRPSLLAGEVLFYNNAEIAFAQYGDYWRQVRKICTMELLSMKRVQSFQPVREEEFLNFCRWIASNEGSPISLTERIYSTANEITTRVALGKKTGLPAKLSHIIEQNEGLSLGFEMVDFFPSFKFLRQVGGLKYAQRLHRQMDEILEEIIVEHQANNNAHEKTHENFLDALLKFHVDAGGGEEYTPLTSDNIKAILLDMLVGGVGSPVTLEWAIAELLKHPKLMKKAQDEVRNVYDKQGYVDDSHINELAYTKSVVKECFRLHPPATLLPVREGSEACVIDGYDIPAKARILVNVWAMGRDPNYWKDPEKFIPERFIDGSVDFRGNNYEYIPFGAGKRMCPGMVFAVANIEFPLAMLLYHFDLVPANGVKPEEMDMTVQRPGLLSRLAKPLHVIPLVKRPLPCK</sequence>
<keyword evidence="6" id="KW-1133">Transmembrane helix</keyword>
<dbReference type="InterPro" id="IPR001128">
    <property type="entry name" value="Cyt_P450"/>
</dbReference>
<protein>
    <submittedName>
        <fullName evidence="13">Cytochrome P450</fullName>
    </submittedName>
</protein>
<comment type="similarity">
    <text evidence="2 12">Belongs to the cytochrome P450 family.</text>
</comment>
<evidence type="ECO:0000256" key="12">
    <source>
        <dbReference type="RuleBase" id="RU000461"/>
    </source>
</evidence>
<dbReference type="GO" id="GO:0016705">
    <property type="term" value="F:oxidoreductase activity, acting on paired donors, with incorporation or reduction of molecular oxygen"/>
    <property type="evidence" value="ECO:0007669"/>
    <property type="project" value="InterPro"/>
</dbReference>
<dbReference type="PRINTS" id="PR00463">
    <property type="entry name" value="EP450I"/>
</dbReference>
<dbReference type="PANTHER" id="PTHR47955:SF8">
    <property type="entry name" value="CYTOCHROME P450 71D11-LIKE"/>
    <property type="match status" value="1"/>
</dbReference>
<dbReference type="InterPro" id="IPR002401">
    <property type="entry name" value="Cyt_P450_E_grp-I"/>
</dbReference>
<keyword evidence="5 11" id="KW-0479">Metal-binding</keyword>
<reference evidence="13" key="1">
    <citation type="journal article" date="2017" name="Sci. Rep.">
        <title>Elucidation of terpenoid metabolism in Scoparia dulcis by RNA-seq analysis.</title>
        <authorList>
            <person name="Yamamura Y."/>
            <person name="Kurosaki F."/>
            <person name="Lee J.B."/>
        </authorList>
    </citation>
    <scope>NUCLEOTIDE SEQUENCE</scope>
    <source>
        <tissue evidence="13">Mixture of leaf and root</tissue>
    </source>
</reference>
<evidence type="ECO:0000313" key="13">
    <source>
        <dbReference type="EMBL" id="BAX34718.1"/>
    </source>
</evidence>
<evidence type="ECO:0000256" key="6">
    <source>
        <dbReference type="ARBA" id="ARBA00022989"/>
    </source>
</evidence>
<dbReference type="PROSITE" id="PS00086">
    <property type="entry name" value="CYTOCHROME_P450"/>
    <property type="match status" value="1"/>
</dbReference>
<comment type="cofactor">
    <cofactor evidence="11">
        <name>heme</name>
        <dbReference type="ChEBI" id="CHEBI:30413"/>
    </cofactor>
</comment>
<evidence type="ECO:0000256" key="9">
    <source>
        <dbReference type="ARBA" id="ARBA00023033"/>
    </source>
</evidence>
<dbReference type="FunFam" id="1.10.630.10:FF:000043">
    <property type="entry name" value="Cytochrome P450 99A2"/>
    <property type="match status" value="1"/>
</dbReference>
<feature type="binding site" description="axial binding residue" evidence="11">
    <location>
        <position position="442"/>
    </location>
    <ligand>
        <name>heme</name>
        <dbReference type="ChEBI" id="CHEBI:30413"/>
    </ligand>
    <ligandPart>
        <name>Fe</name>
        <dbReference type="ChEBI" id="CHEBI:18248"/>
    </ligandPart>
</feature>
<dbReference type="AlphaFoldDB" id="A0A1W7HBU2"/>
<dbReference type="CDD" id="cd11072">
    <property type="entry name" value="CYP71-like"/>
    <property type="match status" value="1"/>
</dbReference>
<dbReference type="InterPro" id="IPR017972">
    <property type="entry name" value="Cyt_P450_CS"/>
</dbReference>